<dbReference type="InterPro" id="IPR043502">
    <property type="entry name" value="DNA/RNA_pol_sf"/>
</dbReference>
<dbReference type="CDD" id="cd01646">
    <property type="entry name" value="RT_Bac_retron_I"/>
    <property type="match status" value="1"/>
</dbReference>
<evidence type="ECO:0000259" key="1">
    <source>
        <dbReference type="PROSITE" id="PS50878"/>
    </source>
</evidence>
<feature type="domain" description="Reverse transcriptase" evidence="1">
    <location>
        <begin position="81"/>
        <end position="345"/>
    </location>
</feature>
<dbReference type="EMBL" id="VSSQ01000945">
    <property type="protein sequence ID" value="MPM03355.1"/>
    <property type="molecule type" value="Genomic_DNA"/>
</dbReference>
<accession>A0A644WHJ6</accession>
<name>A0A644WHJ6_9ZZZZ</name>
<comment type="caution">
    <text evidence="2">The sequence shown here is derived from an EMBL/GenBank/DDBJ whole genome shotgun (WGS) entry which is preliminary data.</text>
</comment>
<proteinExistence type="predicted"/>
<evidence type="ECO:0000313" key="2">
    <source>
        <dbReference type="EMBL" id="MPM03355.1"/>
    </source>
</evidence>
<dbReference type="PROSITE" id="PS50878">
    <property type="entry name" value="RT_POL"/>
    <property type="match status" value="1"/>
</dbReference>
<sequence>MHSGVGALIRFPGVRRIMNILGLKKNAKPNSQMKRIIDLDENEARKFFLKEESYVNFDLPVYFKFQDLINAVDENLTGKSLSYFRKSNPRKFDDINYRILTNKDGKYSWRPFQLINPAIYVSLVHKITEKENWKIITDRFAEFQLNDKIECHSLPMISENEKKTDKASQILTWWQMIEQNSINLSLDYRYILQTDITDCYGSIYTHSIPWSIHTKEISKKNRNGSLLGNVIDNHLQDMSFGQTNGIPQGSSLMDFIAEIVMGYVDLLLSKKLSDSNISDYKILRYRDDYRIFTNNPFEAEQITKVLSELLMEMGLKLNAGKTEASDDIIKSSLKADKRYWIANQRITGNKQKWLIQLYLLSGNFPNSGTLDTQMRDLLKVVKESKRKDGNIETLVSITTEIAYRNPRVVPTSIGIISYLLRQIDSLSEKKKIIRRVYDKFQQIPNSDLLNIWLQRLTVKIDSTLTYEELICKKVLDKNEQIWNVDWLNDTLKNKINMTPIVIESKVKTLKAVVSNSELKRMTRKKTYDYD</sequence>
<reference evidence="2" key="1">
    <citation type="submission" date="2019-08" db="EMBL/GenBank/DDBJ databases">
        <authorList>
            <person name="Kucharzyk K."/>
            <person name="Murdoch R.W."/>
            <person name="Higgins S."/>
            <person name="Loffler F."/>
        </authorList>
    </citation>
    <scope>NUCLEOTIDE SEQUENCE</scope>
</reference>
<protein>
    <recommendedName>
        <fullName evidence="1">Reverse transcriptase domain-containing protein</fullName>
    </recommendedName>
</protein>
<dbReference type="SUPFAM" id="SSF56672">
    <property type="entry name" value="DNA/RNA polymerases"/>
    <property type="match status" value="1"/>
</dbReference>
<organism evidence="2">
    <name type="scientific">bioreactor metagenome</name>
    <dbReference type="NCBI Taxonomy" id="1076179"/>
    <lineage>
        <taxon>unclassified sequences</taxon>
        <taxon>metagenomes</taxon>
        <taxon>ecological metagenomes</taxon>
    </lineage>
</organism>
<dbReference type="Pfam" id="PF00078">
    <property type="entry name" value="RVT_1"/>
    <property type="match status" value="1"/>
</dbReference>
<dbReference type="InterPro" id="IPR000477">
    <property type="entry name" value="RT_dom"/>
</dbReference>
<gene>
    <name evidence="2" type="ORF">SDC9_49620</name>
</gene>
<dbReference type="AlphaFoldDB" id="A0A644WHJ6"/>